<comment type="caution">
    <text evidence="2">The sequence shown here is derived from an EMBL/GenBank/DDBJ whole genome shotgun (WGS) entry which is preliminary data.</text>
</comment>
<keyword evidence="1" id="KW-0472">Membrane</keyword>
<evidence type="ECO:0000313" key="2">
    <source>
        <dbReference type="EMBL" id="MCL7928576.1"/>
    </source>
</evidence>
<keyword evidence="1" id="KW-0812">Transmembrane</keyword>
<proteinExistence type="predicted"/>
<keyword evidence="1" id="KW-1133">Transmembrane helix</keyword>
<protein>
    <submittedName>
        <fullName evidence="2">Uncharacterized protein</fullName>
    </submittedName>
</protein>
<dbReference type="EMBL" id="JAMJPJ010000001">
    <property type="protein sequence ID" value="MCL7928576.1"/>
    <property type="molecule type" value="Genomic_DNA"/>
</dbReference>
<dbReference type="RefSeq" id="WP_250079149.1">
    <property type="nucleotide sequence ID" value="NZ_JAMJPJ010000001.1"/>
</dbReference>
<gene>
    <name evidence="2" type="ORF">M8006_01055</name>
</gene>
<feature type="transmembrane region" description="Helical" evidence="1">
    <location>
        <begin position="6"/>
        <end position="30"/>
    </location>
</feature>
<evidence type="ECO:0000256" key="1">
    <source>
        <dbReference type="SAM" id="Phobius"/>
    </source>
</evidence>
<evidence type="ECO:0000313" key="3">
    <source>
        <dbReference type="Proteomes" id="UP001165308"/>
    </source>
</evidence>
<name>A0ABT0SLB2_9GAMM</name>
<organism evidence="2 3">
    <name type="scientific">Halomonas llamarensis</name>
    <dbReference type="NCBI Taxonomy" id="2945104"/>
    <lineage>
        <taxon>Bacteria</taxon>
        <taxon>Pseudomonadati</taxon>
        <taxon>Pseudomonadota</taxon>
        <taxon>Gammaproteobacteria</taxon>
        <taxon>Oceanospirillales</taxon>
        <taxon>Halomonadaceae</taxon>
        <taxon>Halomonas</taxon>
    </lineage>
</organism>
<reference evidence="2" key="1">
    <citation type="submission" date="2022-05" db="EMBL/GenBank/DDBJ databases">
        <title>Halomonas geminus sp. nov. and Halomonas llamarensis sp. nov. isolated from high-altitude salars of the Atacama Desert.</title>
        <authorList>
            <person name="Hintersatz C."/>
            <person name="Rojas L.A."/>
            <person name="Wei T.-S."/>
            <person name="Kutschke S."/>
            <person name="Lehmann F."/>
            <person name="Jain R."/>
            <person name="Pollmann K."/>
        </authorList>
    </citation>
    <scope>NUCLEOTIDE SEQUENCE</scope>
    <source>
        <strain evidence="2">ATCHA</strain>
    </source>
</reference>
<keyword evidence="3" id="KW-1185">Reference proteome</keyword>
<dbReference type="Proteomes" id="UP001165308">
    <property type="component" value="Unassembled WGS sequence"/>
</dbReference>
<sequence length="202" mass="21519">MDSTTLPFLIAILAGWVSLNCGLIVIYLLVTGETLNVNLGFRQRKPRKPPSSAATPPADDSPVLVDENAGAWGLFVMFDDPTLALNERLGMLLGAAGAVYESSSKSFTLAGESPRNPIYIANAYPPGRLPSFNNDNGQIPVKGVSVKMLKKSRNATPNKLQLVRLVNLSKELARAGGKVMDVEKQPVTASGLQAVIDGNAKM</sequence>
<accession>A0ABT0SLB2</accession>